<dbReference type="Proteomes" id="UP000011131">
    <property type="component" value="Chromosome"/>
</dbReference>
<sequence>MNRHCPICPQPAPTLRVIDIRGVSVDTCPKCIGHWLDAGELERLAPGWRTEALEAALPSASRRCRHSRHHVPTTREACGLCGSPASRCPDCETFLSQVRTEVCAVDLCGHCRGIWLDAQELKALVAWYQHTRRPLAVGAAVAGGAAAAAAAAIALAQVSGESMGESKMTKAVVTTLEHAGNAVDVAELGVDVVDAAGLTLESVGNAVEVAVDGASAISEAVGGVLEAVAGLFP</sequence>
<evidence type="ECO:0000259" key="1">
    <source>
        <dbReference type="Pfam" id="PF13453"/>
    </source>
</evidence>
<dbReference type="STRING" id="1278073.MYSTI_00844"/>
<protein>
    <recommendedName>
        <fullName evidence="1">Transcription factor zinc-finger domain-containing protein</fullName>
    </recommendedName>
</protein>
<dbReference type="EMBL" id="CP004025">
    <property type="protein sequence ID" value="AGC42193.1"/>
    <property type="molecule type" value="Genomic_DNA"/>
</dbReference>
<dbReference type="HOGENOM" id="CLU_1188925_0_0_7"/>
<dbReference type="PATRIC" id="fig|1278073.3.peg.880"/>
<dbReference type="Pfam" id="PF13453">
    <property type="entry name" value="Zn_ribbon_TFIIB"/>
    <property type="match status" value="2"/>
</dbReference>
<dbReference type="RefSeq" id="WP_015346456.1">
    <property type="nucleotide sequence ID" value="NC_020126.1"/>
</dbReference>
<evidence type="ECO:0000313" key="2">
    <source>
        <dbReference type="EMBL" id="AGC42193.1"/>
    </source>
</evidence>
<feature type="domain" description="Transcription factor zinc-finger" evidence="1">
    <location>
        <begin position="4"/>
        <end position="44"/>
    </location>
</feature>
<feature type="domain" description="Transcription factor zinc-finger" evidence="1">
    <location>
        <begin position="87"/>
        <end position="125"/>
    </location>
</feature>
<dbReference type="OrthoDB" id="9814037at2"/>
<name>L7U1W2_MYXSD</name>
<organism evidence="2 3">
    <name type="scientific">Myxococcus stipitatus (strain DSM 14675 / JCM 12634 / Mx s8)</name>
    <dbReference type="NCBI Taxonomy" id="1278073"/>
    <lineage>
        <taxon>Bacteria</taxon>
        <taxon>Pseudomonadati</taxon>
        <taxon>Myxococcota</taxon>
        <taxon>Myxococcia</taxon>
        <taxon>Myxococcales</taxon>
        <taxon>Cystobacterineae</taxon>
        <taxon>Myxococcaceae</taxon>
        <taxon>Myxococcus</taxon>
    </lineage>
</organism>
<evidence type="ECO:0000313" key="3">
    <source>
        <dbReference type="Proteomes" id="UP000011131"/>
    </source>
</evidence>
<gene>
    <name evidence="2" type="ordered locus">MYSTI_00844</name>
</gene>
<keyword evidence="3" id="KW-1185">Reference proteome</keyword>
<reference evidence="2 3" key="1">
    <citation type="journal article" date="2013" name="Genome Announc.">
        <title>Complete genome sequence of Myxococcus stipitatus strain DSM 14675, a fruiting myxobacterium.</title>
        <authorList>
            <person name="Huntley S."/>
            <person name="Kneip S."/>
            <person name="Treuner-Lange A."/>
            <person name="Sogaard-Andersen L."/>
        </authorList>
    </citation>
    <scope>NUCLEOTIDE SEQUENCE [LARGE SCALE GENOMIC DNA]</scope>
    <source>
        <strain evidence="3">DSM 14675 / JCM 12634 / Mx s8</strain>
    </source>
</reference>
<dbReference type="AlphaFoldDB" id="L7U1W2"/>
<accession>L7U1W2</accession>
<dbReference type="KEGG" id="msd:MYSTI_00844"/>
<dbReference type="InterPro" id="IPR027392">
    <property type="entry name" value="TF_Znf"/>
</dbReference>
<proteinExistence type="predicted"/>